<feature type="transmembrane region" description="Helical" evidence="5">
    <location>
        <begin position="69"/>
        <end position="91"/>
    </location>
</feature>
<organism evidence="6 7">
    <name type="scientific">Zhongshania antarctica</name>
    <dbReference type="NCBI Taxonomy" id="641702"/>
    <lineage>
        <taxon>Bacteria</taxon>
        <taxon>Pseudomonadati</taxon>
        <taxon>Pseudomonadota</taxon>
        <taxon>Gammaproteobacteria</taxon>
        <taxon>Cellvibrionales</taxon>
        <taxon>Spongiibacteraceae</taxon>
        <taxon>Zhongshania</taxon>
    </lineage>
</organism>
<evidence type="ECO:0000313" key="7">
    <source>
        <dbReference type="Proteomes" id="UP000536640"/>
    </source>
</evidence>
<keyword evidence="7" id="KW-1185">Reference proteome</keyword>
<sequence length="137" mass="15573">MDKFSITLGRFLLGLYFFVPGLRKFTESEKMEAYMQSHDIAFAPKFLWFAGAVSVIGGILLMSGRHVKIVAYGFVVYVLLVNFMLHNFWSMSDDMVAREMQNFVKNLGIMAGLLVVAGYASLRRLSLDGWWKSDKSL</sequence>
<comment type="subcellular location">
    <subcellularLocation>
        <location evidence="1">Membrane</location>
        <topology evidence="1">Multi-pass membrane protein</topology>
    </subcellularLocation>
</comment>
<dbReference type="AlphaFoldDB" id="A0A840R0M5"/>
<feature type="transmembrane region" description="Helical" evidence="5">
    <location>
        <begin position="6"/>
        <end position="25"/>
    </location>
</feature>
<evidence type="ECO:0000256" key="1">
    <source>
        <dbReference type="ARBA" id="ARBA00004141"/>
    </source>
</evidence>
<dbReference type="GO" id="GO:0016020">
    <property type="term" value="C:membrane"/>
    <property type="evidence" value="ECO:0007669"/>
    <property type="project" value="UniProtKB-SubCell"/>
</dbReference>
<comment type="caution">
    <text evidence="6">The sequence shown here is derived from an EMBL/GenBank/DDBJ whole genome shotgun (WGS) entry which is preliminary data.</text>
</comment>
<evidence type="ECO:0000256" key="4">
    <source>
        <dbReference type="ARBA" id="ARBA00023136"/>
    </source>
</evidence>
<gene>
    <name evidence="6" type="ORF">HNQ57_000365</name>
</gene>
<feature type="transmembrane region" description="Helical" evidence="5">
    <location>
        <begin position="103"/>
        <end position="122"/>
    </location>
</feature>
<dbReference type="RefSeq" id="WP_184460908.1">
    <property type="nucleotide sequence ID" value="NZ_JACHHW010000001.1"/>
</dbReference>
<keyword evidence="2 5" id="KW-0812">Transmembrane</keyword>
<dbReference type="Pfam" id="PF07681">
    <property type="entry name" value="DoxX"/>
    <property type="match status" value="1"/>
</dbReference>
<accession>A0A840R0M5</accession>
<feature type="transmembrane region" description="Helical" evidence="5">
    <location>
        <begin position="46"/>
        <end position="63"/>
    </location>
</feature>
<name>A0A840R0M5_9GAMM</name>
<dbReference type="InterPro" id="IPR032808">
    <property type="entry name" value="DoxX"/>
</dbReference>
<proteinExistence type="predicted"/>
<evidence type="ECO:0000313" key="6">
    <source>
        <dbReference type="EMBL" id="MBB5186106.1"/>
    </source>
</evidence>
<keyword evidence="4 5" id="KW-0472">Membrane</keyword>
<protein>
    <submittedName>
        <fullName evidence="6">Putative oxidoreductase</fullName>
    </submittedName>
</protein>
<dbReference type="EMBL" id="JACHHW010000001">
    <property type="protein sequence ID" value="MBB5186106.1"/>
    <property type="molecule type" value="Genomic_DNA"/>
</dbReference>
<dbReference type="Proteomes" id="UP000536640">
    <property type="component" value="Unassembled WGS sequence"/>
</dbReference>
<evidence type="ECO:0000256" key="2">
    <source>
        <dbReference type="ARBA" id="ARBA00022692"/>
    </source>
</evidence>
<evidence type="ECO:0000256" key="5">
    <source>
        <dbReference type="SAM" id="Phobius"/>
    </source>
</evidence>
<reference evidence="6 7" key="1">
    <citation type="submission" date="2020-08" db="EMBL/GenBank/DDBJ databases">
        <title>Genomic Encyclopedia of Type Strains, Phase IV (KMG-IV): sequencing the most valuable type-strain genomes for metagenomic binning, comparative biology and taxonomic classification.</title>
        <authorList>
            <person name="Goeker M."/>
        </authorList>
    </citation>
    <scope>NUCLEOTIDE SEQUENCE [LARGE SCALE GENOMIC DNA]</scope>
    <source>
        <strain evidence="6 7">DSM 25701</strain>
    </source>
</reference>
<evidence type="ECO:0000256" key="3">
    <source>
        <dbReference type="ARBA" id="ARBA00022989"/>
    </source>
</evidence>
<keyword evidence="3 5" id="KW-1133">Transmembrane helix</keyword>